<dbReference type="InterPro" id="IPR007432">
    <property type="entry name" value="DUF480"/>
</dbReference>
<evidence type="ECO:0000256" key="2">
    <source>
        <dbReference type="SAM" id="Coils"/>
    </source>
</evidence>
<keyword evidence="2" id="KW-0175">Coiled coil</keyword>
<gene>
    <name evidence="3" type="ORF">GZH52_01030</name>
</gene>
<dbReference type="InterPro" id="IPR036388">
    <property type="entry name" value="WH-like_DNA-bd_sf"/>
</dbReference>
<evidence type="ECO:0000313" key="4">
    <source>
        <dbReference type="Proteomes" id="UP000482578"/>
    </source>
</evidence>
<accession>A0A6B2KMH2</accession>
<feature type="coiled-coil region" evidence="2">
    <location>
        <begin position="185"/>
        <end position="212"/>
    </location>
</feature>
<comment type="caution">
    <text evidence="3">The sequence shown here is derived from an EMBL/GenBank/DDBJ whole genome shotgun (WGS) entry which is preliminary data.</text>
</comment>
<dbReference type="Gene3D" id="1.10.10.10">
    <property type="entry name" value="Winged helix-like DNA-binding domain superfamily/Winged helix DNA-binding domain"/>
    <property type="match status" value="2"/>
</dbReference>
<comment type="similarity">
    <text evidence="1">Belongs to the UPF0502 family.</text>
</comment>
<dbReference type="InterPro" id="IPR036390">
    <property type="entry name" value="WH_DNA-bd_sf"/>
</dbReference>
<evidence type="ECO:0000256" key="1">
    <source>
        <dbReference type="HAMAP-Rule" id="MF_01584"/>
    </source>
</evidence>
<protein>
    <submittedName>
        <fullName evidence="3">DUF480 domain-containing protein</fullName>
    </submittedName>
</protein>
<evidence type="ECO:0000313" key="3">
    <source>
        <dbReference type="EMBL" id="NDV11392.1"/>
    </source>
</evidence>
<dbReference type="PANTHER" id="PTHR38768:SF1">
    <property type="entry name" value="UPF0502 PROTEIN YCEH"/>
    <property type="match status" value="1"/>
</dbReference>
<dbReference type="PANTHER" id="PTHR38768">
    <property type="entry name" value="UPF0502 PROTEIN YCEH"/>
    <property type="match status" value="1"/>
</dbReference>
<dbReference type="RefSeq" id="WP_163314693.1">
    <property type="nucleotide sequence ID" value="NZ_JAAGAA010000001.1"/>
</dbReference>
<organism evidence="3 4">
    <name type="scientific">Crenobacter caeni</name>
    <dbReference type="NCBI Taxonomy" id="2705474"/>
    <lineage>
        <taxon>Bacteria</taxon>
        <taxon>Pseudomonadati</taxon>
        <taxon>Pseudomonadota</taxon>
        <taxon>Betaproteobacteria</taxon>
        <taxon>Neisseriales</taxon>
        <taxon>Neisseriaceae</taxon>
        <taxon>Crenobacter</taxon>
    </lineage>
</organism>
<dbReference type="AlphaFoldDB" id="A0A6B2KMH2"/>
<dbReference type="EMBL" id="JAAGAA010000001">
    <property type="protein sequence ID" value="NDV11392.1"/>
    <property type="molecule type" value="Genomic_DNA"/>
</dbReference>
<dbReference type="HAMAP" id="MF_01584">
    <property type="entry name" value="UPF0502"/>
    <property type="match status" value="1"/>
</dbReference>
<dbReference type="Proteomes" id="UP000482578">
    <property type="component" value="Unassembled WGS sequence"/>
</dbReference>
<proteinExistence type="inferred from homology"/>
<reference evidence="3 4" key="1">
    <citation type="submission" date="2020-02" db="EMBL/GenBank/DDBJ databases">
        <authorList>
            <person name="Yang Z."/>
        </authorList>
    </citation>
    <scope>NUCLEOTIDE SEQUENCE [LARGE SCALE GENOMIC DNA]</scope>
    <source>
        <strain evidence="3 4">HX-7-9</strain>
    </source>
</reference>
<dbReference type="SUPFAM" id="SSF46785">
    <property type="entry name" value="Winged helix' DNA-binding domain"/>
    <property type="match status" value="2"/>
</dbReference>
<name>A0A6B2KMH2_9NEIS</name>
<dbReference type="Pfam" id="PF04337">
    <property type="entry name" value="DUF480"/>
    <property type="match status" value="1"/>
</dbReference>
<keyword evidence="4" id="KW-1185">Reference proteome</keyword>
<sequence>MDAYELDPVDVRVLGCLVEKQALTPDNYPLTRASLLAACNQSTSREPVMSLGEAELSASLDRLLARRLIGERMPAGSRVAKYEHRLGYEWNVDGARLAALALLMLRGAQTAAEIRARAGRIHSFASADVVETALAALADKYPPLVVHLPRQAGEREARWAHLLCGEPVAEAAASAVPDAGCDAIVVGLTGRVAALEAEVAALKARIAELEGALGRD</sequence>